<feature type="compositionally biased region" description="Polar residues" evidence="4">
    <location>
        <begin position="24"/>
        <end position="40"/>
    </location>
</feature>
<dbReference type="SUPFAM" id="SSF52540">
    <property type="entry name" value="P-loop containing nucleoside triphosphate hydrolases"/>
    <property type="match status" value="1"/>
</dbReference>
<proteinExistence type="inferred from homology"/>
<feature type="region of interest" description="Disordered" evidence="4">
    <location>
        <begin position="1"/>
        <end position="40"/>
    </location>
</feature>
<evidence type="ECO:0000256" key="2">
    <source>
        <dbReference type="ARBA" id="ARBA00022741"/>
    </source>
</evidence>
<name>A0A093USN6_TALMA</name>
<evidence type="ECO:0000256" key="3">
    <source>
        <dbReference type="ARBA" id="ARBA00023134"/>
    </source>
</evidence>
<gene>
    <name evidence="5" type="ORF">GQ26_0360410</name>
</gene>
<accession>A0A093USN6</accession>
<dbReference type="Pfam" id="PF07958">
    <property type="entry name" value="DUF1688"/>
    <property type="match status" value="1"/>
</dbReference>
<dbReference type="InterPro" id="IPR012469">
    <property type="entry name" value="DUF1688"/>
</dbReference>
<comment type="caution">
    <text evidence="5">The sequence shown here is derived from an EMBL/GenBank/DDBJ whole genome shotgun (WGS) entry which is preliminary data.</text>
</comment>
<dbReference type="FunFam" id="3.40.50.300:FF:000488">
    <property type="entry name" value="Small monomeric GTPase (Gtr1)"/>
    <property type="match status" value="1"/>
</dbReference>
<dbReference type="eggNOG" id="ENOG502QR4F">
    <property type="taxonomic scope" value="Eukaryota"/>
</dbReference>
<dbReference type="InterPro" id="IPR006762">
    <property type="entry name" value="Gtr1_RagA"/>
</dbReference>
<evidence type="ECO:0000313" key="5">
    <source>
        <dbReference type="EMBL" id="KFX43312.1"/>
    </source>
</evidence>
<dbReference type="GO" id="GO:0005525">
    <property type="term" value="F:GTP binding"/>
    <property type="evidence" value="ECO:0007669"/>
    <property type="project" value="UniProtKB-KW"/>
</dbReference>
<dbReference type="Pfam" id="PF04670">
    <property type="entry name" value="Gtr1_RagA"/>
    <property type="match status" value="1"/>
</dbReference>
<dbReference type="Gene3D" id="3.40.50.300">
    <property type="entry name" value="P-loop containing nucleotide triphosphate hydrolases"/>
    <property type="match status" value="1"/>
</dbReference>
<dbReference type="InterPro" id="IPR027417">
    <property type="entry name" value="P-loop_NTPase"/>
</dbReference>
<dbReference type="PANTHER" id="PTHR31687:SF3">
    <property type="entry name" value="PROTEIN URG3"/>
    <property type="match status" value="1"/>
</dbReference>
<dbReference type="PANTHER" id="PTHR31687">
    <property type="match status" value="1"/>
</dbReference>
<dbReference type="EMBL" id="JPOX01000036">
    <property type="protein sequence ID" value="KFX43312.1"/>
    <property type="molecule type" value="Genomic_DNA"/>
</dbReference>
<feature type="compositionally biased region" description="Basic and acidic residues" evidence="4">
    <location>
        <begin position="10"/>
        <end position="23"/>
    </location>
</feature>
<evidence type="ECO:0000256" key="1">
    <source>
        <dbReference type="ARBA" id="ARBA00007756"/>
    </source>
</evidence>
<reference evidence="5" key="1">
    <citation type="journal article" date="2014" name="PLoS Genet.">
        <title>Signature Gene Expression Reveals Novel Clues to the Molecular Mechanisms of Dimorphic Transition in Penicillium marneffei.</title>
        <authorList>
            <person name="Yang E."/>
            <person name="Wang G."/>
            <person name="Cai J."/>
            <person name="Woo P.C."/>
            <person name="Lau S.K."/>
            <person name="Yuen K.-Y."/>
            <person name="Chow W.-N."/>
            <person name="Lin X."/>
        </authorList>
    </citation>
    <scope>NUCLEOTIDE SEQUENCE [LARGE SCALE GENOMIC DNA]</scope>
    <source>
        <strain evidence="5">PM1</strain>
    </source>
</reference>
<organism evidence="5">
    <name type="scientific">Talaromyces marneffei PM1</name>
    <dbReference type="NCBI Taxonomy" id="1077442"/>
    <lineage>
        <taxon>Eukaryota</taxon>
        <taxon>Fungi</taxon>
        <taxon>Dikarya</taxon>
        <taxon>Ascomycota</taxon>
        <taxon>Pezizomycotina</taxon>
        <taxon>Eurotiomycetes</taxon>
        <taxon>Eurotiomycetidae</taxon>
        <taxon>Eurotiales</taxon>
        <taxon>Trichocomaceae</taxon>
        <taxon>Talaromyces</taxon>
        <taxon>Talaromyces sect. Talaromyces</taxon>
    </lineage>
</organism>
<dbReference type="FunFam" id="3.30.450.190:FF:000003">
    <property type="entry name" value="Small monomeric GTPase (Gtr1)"/>
    <property type="match status" value="1"/>
</dbReference>
<comment type="similarity">
    <text evidence="1">Belongs to the GTR/RAG GTP-binding protein family.</text>
</comment>
<feature type="compositionally biased region" description="Polar residues" evidence="4">
    <location>
        <begin position="860"/>
        <end position="870"/>
    </location>
</feature>
<protein>
    <submittedName>
        <fullName evidence="5">Uracil catabolism protein 4</fullName>
    </submittedName>
</protein>
<sequence length="881" mass="97779">MGLFKRKDSKHSIHSEEDQDAHSAHSTRNSTASLRSSAIRSTGNLPVSIPEVPISKPPDPSLDPAAYLRSIHAVRERSRIVLQRARADKLTHFDVDMTKFEATASYVVSIIKRDYAPDYSSIPPHGRWQHFDVGGRPRIDQLLQSWPSTIDPTERTRRLIDLFLISVLLDAGAGNKWSYKSKESGKVFSRSEGLAVASLEMFKTGLFSSDPTEPCQVDGAGLKKVTVEALARGMQHSEHNPLAGLEGRAGLLQRLSEALNNQELFGVDARPGNMLDYLLSHPTTLASSVPIVSIPTLWSVLMDGLAAIWPPSRTQIDGVSIGDAWRCSSLPQQPPAKPWEGIAPFHKLTQWLCYSIMVPMTRLMKIHFAGSELLTGLPEYRNGGLLIDMGLLTLKNAEMERGLKAYEDNARREGQPSMEVVPVFSADDDVIVEWRAVTVGFLDELLEEVNHQLSLRGDEALSLAQLLEAGTWKGGREIAEVSRPNTKEPPIMIISDGTIIVLLTTVHATREQPPQSSTTQLDRVYTGNQPVISGMDLRKKKRKVLLMGKSGSGKSSMRSIIFSNYVAKDVRRLGATIDVEHSHVKFMGNLTLIYGIVEELTSARQDAFMETYLGGQRSNIFSDVAVLIYVFDIESREVERDLDTYNAVIEALHQHSPGAHVFCLIHKLDLIQAEHRQRIYEERSSLIRHRSKHFDIDTFGSSIWDQSLYKAWAGIVHKLIPNLYVIERFLSAFATKIDAEEVILFERSTFLTVTSFASEVGSLNPIYDRHERLSNIMKAFKHCAARNTHTTPASAGFLVMHTKTPQFNVFLGRFTDNTYIFVVVPPGEAAYNCAVLNTMLAREGFAKAAGHGGDGFPLPMSTSAASHSKGQNGGQYGSLRE</sequence>
<keyword evidence="2" id="KW-0547">Nucleotide-binding</keyword>
<feature type="compositionally biased region" description="Gly residues" evidence="4">
    <location>
        <begin position="871"/>
        <end position="881"/>
    </location>
</feature>
<dbReference type="Gene3D" id="3.30.450.190">
    <property type="match status" value="1"/>
</dbReference>
<feature type="region of interest" description="Disordered" evidence="4">
    <location>
        <begin position="859"/>
        <end position="881"/>
    </location>
</feature>
<keyword evidence="3" id="KW-0342">GTP-binding</keyword>
<evidence type="ECO:0000256" key="4">
    <source>
        <dbReference type="SAM" id="MobiDB-lite"/>
    </source>
</evidence>
<dbReference type="HOGENOM" id="CLU_015779_0_0_1"/>
<dbReference type="AlphaFoldDB" id="A0A093USN6"/>